<dbReference type="GO" id="GO:0005737">
    <property type="term" value="C:cytoplasm"/>
    <property type="evidence" value="ECO:0007669"/>
    <property type="project" value="UniProtKB-SubCell"/>
</dbReference>
<dbReference type="Proteomes" id="UP000184139">
    <property type="component" value="Unassembled WGS sequence"/>
</dbReference>
<dbReference type="PANTHER" id="PTHR11735:SF6">
    <property type="entry name" value="TRNA N6-ADENOSINE THREONYLCARBAMOYLTRANSFERASE, MITOCHONDRIAL"/>
    <property type="match status" value="1"/>
</dbReference>
<keyword evidence="1 8" id="KW-0963">Cytoplasm</keyword>
<comment type="catalytic activity">
    <reaction evidence="7 8">
        <text>L-threonylcarbamoyladenylate + adenosine(37) in tRNA = N(6)-L-threonylcarbamoyladenosine(37) in tRNA + AMP + H(+)</text>
        <dbReference type="Rhea" id="RHEA:37059"/>
        <dbReference type="Rhea" id="RHEA-COMP:10162"/>
        <dbReference type="Rhea" id="RHEA-COMP:10163"/>
        <dbReference type="ChEBI" id="CHEBI:15378"/>
        <dbReference type="ChEBI" id="CHEBI:73682"/>
        <dbReference type="ChEBI" id="CHEBI:74411"/>
        <dbReference type="ChEBI" id="CHEBI:74418"/>
        <dbReference type="ChEBI" id="CHEBI:456215"/>
        <dbReference type="EC" id="2.3.1.234"/>
    </reaction>
</comment>
<comment type="subcellular location">
    <subcellularLocation>
        <location evidence="8">Cytoplasm</location>
    </subcellularLocation>
</comment>
<dbReference type="Pfam" id="PF00814">
    <property type="entry name" value="TsaD"/>
    <property type="match status" value="1"/>
</dbReference>
<proteinExistence type="inferred from homology"/>
<dbReference type="Gene3D" id="3.30.420.40">
    <property type="match status" value="2"/>
</dbReference>
<keyword evidence="5 8" id="KW-0408">Iron</keyword>
<dbReference type="FunFam" id="3.30.420.40:FF:000012">
    <property type="entry name" value="tRNA N6-adenosine threonylcarbamoyltransferase"/>
    <property type="match status" value="1"/>
</dbReference>
<dbReference type="NCBIfam" id="TIGR03723">
    <property type="entry name" value="T6A_TsaD_YgjD"/>
    <property type="match status" value="1"/>
</dbReference>
<dbReference type="OrthoDB" id="9806197at2"/>
<feature type="binding site" evidence="8">
    <location>
        <position position="302"/>
    </location>
    <ligand>
        <name>Fe cation</name>
        <dbReference type="ChEBI" id="CHEBI:24875"/>
    </ligand>
</feature>
<evidence type="ECO:0000256" key="3">
    <source>
        <dbReference type="ARBA" id="ARBA00022694"/>
    </source>
</evidence>
<keyword evidence="3 8" id="KW-0819">tRNA processing</keyword>
<dbReference type="EMBL" id="FQXS01000015">
    <property type="protein sequence ID" value="SHH92294.1"/>
    <property type="molecule type" value="Genomic_DNA"/>
</dbReference>
<accession>A0A1M5WYN8</accession>
<evidence type="ECO:0000256" key="2">
    <source>
        <dbReference type="ARBA" id="ARBA00022679"/>
    </source>
</evidence>
<protein>
    <recommendedName>
        <fullName evidence="8">tRNA N6-adenosine threonylcarbamoyltransferase</fullName>
        <ecNumber evidence="8">2.3.1.234</ecNumber>
    </recommendedName>
    <alternativeName>
        <fullName evidence="8">N6-L-threonylcarbamoyladenine synthase</fullName>
        <shortName evidence="8">t(6)A synthase</shortName>
    </alternativeName>
    <alternativeName>
        <fullName evidence="8">t(6)A37 threonylcarbamoyladenosine biosynthesis protein TsaD</fullName>
    </alternativeName>
    <alternativeName>
        <fullName evidence="8">tRNA threonylcarbamoyladenosine biosynthesis protein TsaD</fullName>
    </alternativeName>
</protein>
<dbReference type="PRINTS" id="PR00789">
    <property type="entry name" value="OSIALOPTASE"/>
</dbReference>
<dbReference type="SUPFAM" id="SSF53067">
    <property type="entry name" value="Actin-like ATPase domain"/>
    <property type="match status" value="2"/>
</dbReference>
<reference evidence="10 11" key="1">
    <citation type="submission" date="2016-11" db="EMBL/GenBank/DDBJ databases">
        <authorList>
            <person name="Jaros S."/>
            <person name="Januszkiewicz K."/>
            <person name="Wedrychowicz H."/>
        </authorList>
    </citation>
    <scope>NUCLEOTIDE SEQUENCE [LARGE SCALE GENOMIC DNA]</scope>
    <source>
        <strain evidence="10 11">DSM 9705</strain>
    </source>
</reference>
<evidence type="ECO:0000313" key="10">
    <source>
        <dbReference type="EMBL" id="SHH92294.1"/>
    </source>
</evidence>
<comment type="caution">
    <text evidence="8">Lacks conserved residue(s) required for the propagation of feature annotation.</text>
</comment>
<sequence>MITLGIESSCDDTAAAVLDDDDTIRANVVSGQDTIHARFGGVVPELASRRHMEAITVVVDEALRRAALDLRDIDLIAATQGPGLIGSLLVGFSYAKALAFTTGRPFVGVDHMAGHLLSAFLEPVKPCFPYLALIVSGGTTALFRVDDFFTFTLLGRTRDDAAGEAFDKVARLLGIGYPGGPAISRYARQGDAERFVLPRAWLEEGSLDFSFSGLKTAVLNQYRQIGDHRDDRLLADLCASFEQAVVDVLVSKSLLAAKQLAVSSLVLGGGVSANTALRTILTDRCRAAGLQLYLPAVQHCTDNAAMIAFAGRKWLQQKGPGSWSDDVFSRSQLGQVSQTFR</sequence>
<dbReference type="InterPro" id="IPR022450">
    <property type="entry name" value="TsaD"/>
</dbReference>
<gene>
    <name evidence="8" type="primary">tsaD</name>
    <name evidence="10" type="ORF">SAMN02745124_02611</name>
</gene>
<dbReference type="HAMAP" id="MF_01445">
    <property type="entry name" value="TsaD"/>
    <property type="match status" value="1"/>
</dbReference>
<evidence type="ECO:0000259" key="9">
    <source>
        <dbReference type="Pfam" id="PF00814"/>
    </source>
</evidence>
<dbReference type="NCBIfam" id="TIGR00329">
    <property type="entry name" value="gcp_kae1"/>
    <property type="match status" value="1"/>
</dbReference>
<dbReference type="InterPro" id="IPR000905">
    <property type="entry name" value="Gcp-like_dom"/>
</dbReference>
<dbReference type="FunFam" id="3.30.420.40:FF:000040">
    <property type="entry name" value="tRNA N6-adenosine threonylcarbamoyltransferase"/>
    <property type="match status" value="1"/>
</dbReference>
<keyword evidence="4 8" id="KW-0479">Metal-binding</keyword>
<name>A0A1M5WYN8_9BACT</name>
<dbReference type="PANTHER" id="PTHR11735">
    <property type="entry name" value="TRNA N6-ADENOSINE THREONYLCARBAMOYLTRANSFERASE"/>
    <property type="match status" value="1"/>
</dbReference>
<feature type="binding site" evidence="8">
    <location>
        <position position="274"/>
    </location>
    <ligand>
        <name>substrate</name>
    </ligand>
</feature>
<evidence type="ECO:0000256" key="5">
    <source>
        <dbReference type="ARBA" id="ARBA00023004"/>
    </source>
</evidence>
<evidence type="ECO:0000256" key="7">
    <source>
        <dbReference type="ARBA" id="ARBA00048117"/>
    </source>
</evidence>
<evidence type="ECO:0000256" key="1">
    <source>
        <dbReference type="ARBA" id="ARBA00022490"/>
    </source>
</evidence>
<feature type="binding site" evidence="8">
    <location>
        <begin position="134"/>
        <end position="138"/>
    </location>
    <ligand>
        <name>substrate</name>
    </ligand>
</feature>
<dbReference type="GO" id="GO:0061711">
    <property type="term" value="F:tRNA N(6)-L-threonylcarbamoyladenine synthase activity"/>
    <property type="evidence" value="ECO:0007669"/>
    <property type="project" value="UniProtKB-EC"/>
</dbReference>
<organism evidence="10 11">
    <name type="scientific">Desulfofustis glycolicus DSM 9705</name>
    <dbReference type="NCBI Taxonomy" id="1121409"/>
    <lineage>
        <taxon>Bacteria</taxon>
        <taxon>Pseudomonadati</taxon>
        <taxon>Thermodesulfobacteriota</taxon>
        <taxon>Desulfobulbia</taxon>
        <taxon>Desulfobulbales</taxon>
        <taxon>Desulfocapsaceae</taxon>
        <taxon>Desulfofustis</taxon>
    </lineage>
</organism>
<feature type="binding site" evidence="8">
    <location>
        <position position="115"/>
    </location>
    <ligand>
        <name>Fe cation</name>
        <dbReference type="ChEBI" id="CHEBI:24875"/>
    </ligand>
</feature>
<comment type="cofactor">
    <cofactor evidence="8">
        <name>Fe(2+)</name>
        <dbReference type="ChEBI" id="CHEBI:29033"/>
    </cofactor>
    <text evidence="8">Binds 1 Fe(2+) ion per subunit.</text>
</comment>
<dbReference type="InterPro" id="IPR017861">
    <property type="entry name" value="KAE1/TsaD"/>
</dbReference>
<keyword evidence="11" id="KW-1185">Reference proteome</keyword>
<evidence type="ECO:0000256" key="4">
    <source>
        <dbReference type="ARBA" id="ARBA00022723"/>
    </source>
</evidence>
<evidence type="ECO:0000256" key="6">
    <source>
        <dbReference type="ARBA" id="ARBA00023315"/>
    </source>
</evidence>
<comment type="similarity">
    <text evidence="8">Belongs to the KAE1 / TsaD family.</text>
</comment>
<dbReference type="CDD" id="cd24133">
    <property type="entry name" value="ASKHA_NBD_TsaD_bac"/>
    <property type="match status" value="1"/>
</dbReference>
<feature type="domain" description="Gcp-like" evidence="9">
    <location>
        <begin position="24"/>
        <end position="309"/>
    </location>
</feature>
<dbReference type="InterPro" id="IPR043129">
    <property type="entry name" value="ATPase_NBD"/>
</dbReference>
<dbReference type="AlphaFoldDB" id="A0A1M5WYN8"/>
<feature type="binding site" evidence="8">
    <location>
        <position position="180"/>
    </location>
    <ligand>
        <name>substrate</name>
    </ligand>
</feature>
<dbReference type="EC" id="2.3.1.234" evidence="8"/>
<dbReference type="STRING" id="1121409.SAMN02745124_02611"/>
<feature type="binding site" evidence="8">
    <location>
        <position position="167"/>
    </location>
    <ligand>
        <name>substrate</name>
    </ligand>
</feature>
<evidence type="ECO:0000313" key="11">
    <source>
        <dbReference type="Proteomes" id="UP000184139"/>
    </source>
</evidence>
<evidence type="ECO:0000256" key="8">
    <source>
        <dbReference type="HAMAP-Rule" id="MF_01445"/>
    </source>
</evidence>
<keyword evidence="2 8" id="KW-0808">Transferase</keyword>
<comment type="function">
    <text evidence="8">Required for the formation of a threonylcarbamoyl group on adenosine at position 37 (t(6)A37) in tRNAs that read codons beginning with adenine. Is involved in the transfer of the threonylcarbamoyl moiety of threonylcarbamoyl-AMP (TC-AMP) to the N6 group of A37, together with TsaE and TsaB. TsaD likely plays a direct catalytic role in this reaction.</text>
</comment>
<dbReference type="GO" id="GO:0002949">
    <property type="term" value="P:tRNA threonylcarbamoyladenosine modification"/>
    <property type="evidence" value="ECO:0007669"/>
    <property type="project" value="UniProtKB-UniRule"/>
</dbReference>
<dbReference type="GO" id="GO:0005506">
    <property type="term" value="F:iron ion binding"/>
    <property type="evidence" value="ECO:0007669"/>
    <property type="project" value="UniProtKB-UniRule"/>
</dbReference>
<keyword evidence="6 8" id="KW-0012">Acyltransferase</keyword>
<feature type="binding site" evidence="8">
    <location>
        <position position="111"/>
    </location>
    <ligand>
        <name>Fe cation</name>
        <dbReference type="ChEBI" id="CHEBI:24875"/>
    </ligand>
</feature>
<dbReference type="RefSeq" id="WP_073376689.1">
    <property type="nucleotide sequence ID" value="NZ_FQXS01000015.1"/>
</dbReference>